<comment type="similarity">
    <text evidence="1">Belongs to the glycosyl hydrolase 32 family.</text>
</comment>
<reference evidence="5 7" key="1">
    <citation type="journal article" date="2008" name="Science">
        <title>The Physcomitrella genome reveals evolutionary insights into the conquest of land by plants.</title>
        <authorList>
            <person name="Rensing S."/>
            <person name="Lang D."/>
            <person name="Zimmer A."/>
            <person name="Terry A."/>
            <person name="Salamov A."/>
            <person name="Shapiro H."/>
            <person name="Nishiyama T."/>
            <person name="Perroud P.-F."/>
            <person name="Lindquist E."/>
            <person name="Kamisugi Y."/>
            <person name="Tanahashi T."/>
            <person name="Sakakibara K."/>
            <person name="Fujita T."/>
            <person name="Oishi K."/>
            <person name="Shin-I T."/>
            <person name="Kuroki Y."/>
            <person name="Toyoda A."/>
            <person name="Suzuki Y."/>
            <person name="Hashimoto A."/>
            <person name="Yamaguchi K."/>
            <person name="Sugano A."/>
            <person name="Kohara Y."/>
            <person name="Fujiyama A."/>
            <person name="Anterola A."/>
            <person name="Aoki S."/>
            <person name="Ashton N."/>
            <person name="Barbazuk W.B."/>
            <person name="Barker E."/>
            <person name="Bennetzen J."/>
            <person name="Bezanilla M."/>
            <person name="Blankenship R."/>
            <person name="Cho S.H."/>
            <person name="Dutcher S."/>
            <person name="Estelle M."/>
            <person name="Fawcett J.A."/>
            <person name="Gundlach H."/>
            <person name="Hanada K."/>
            <person name="Heyl A."/>
            <person name="Hicks K.A."/>
            <person name="Hugh J."/>
            <person name="Lohr M."/>
            <person name="Mayer K."/>
            <person name="Melkozernov A."/>
            <person name="Murata T."/>
            <person name="Nelson D."/>
            <person name="Pils B."/>
            <person name="Prigge M."/>
            <person name="Reiss B."/>
            <person name="Renner T."/>
            <person name="Rombauts S."/>
            <person name="Rushton P."/>
            <person name="Sanderfoot A."/>
            <person name="Schween G."/>
            <person name="Shiu S.-H."/>
            <person name="Stueber K."/>
            <person name="Theodoulou F.L."/>
            <person name="Tu H."/>
            <person name="Van de Peer Y."/>
            <person name="Verrier P.J."/>
            <person name="Waters E."/>
            <person name="Wood A."/>
            <person name="Yang L."/>
            <person name="Cove D."/>
            <person name="Cuming A."/>
            <person name="Hasebe M."/>
            <person name="Lucas S."/>
            <person name="Mishler D.B."/>
            <person name="Reski R."/>
            <person name="Grigoriev I."/>
            <person name="Quatrano R.S."/>
            <person name="Boore J.L."/>
        </authorList>
    </citation>
    <scope>NUCLEOTIDE SEQUENCE [LARGE SCALE GENOMIC DNA]</scope>
    <source>
        <strain evidence="6 7">cv. Gransden 2004</strain>
    </source>
</reference>
<gene>
    <name evidence="5" type="ORF">PHYPA_017719</name>
</gene>
<reference evidence="5 7" key="2">
    <citation type="journal article" date="2018" name="Plant J.">
        <title>The Physcomitrella patens chromosome-scale assembly reveals moss genome structure and evolution.</title>
        <authorList>
            <person name="Lang D."/>
            <person name="Ullrich K.K."/>
            <person name="Murat F."/>
            <person name="Fuchs J."/>
            <person name="Jenkins J."/>
            <person name="Haas F.B."/>
            <person name="Piednoel M."/>
            <person name="Gundlach H."/>
            <person name="Van Bel M."/>
            <person name="Meyberg R."/>
            <person name="Vives C."/>
            <person name="Morata J."/>
            <person name="Symeonidi A."/>
            <person name="Hiss M."/>
            <person name="Muchero W."/>
            <person name="Kamisugi Y."/>
            <person name="Saleh O."/>
            <person name="Blanc G."/>
            <person name="Decker E.L."/>
            <person name="van Gessel N."/>
            <person name="Grimwood J."/>
            <person name="Hayes R.D."/>
            <person name="Graham S.W."/>
            <person name="Gunter L.E."/>
            <person name="McDaniel S.F."/>
            <person name="Hoernstein S.N.W."/>
            <person name="Larsson A."/>
            <person name="Li F.W."/>
            <person name="Perroud P.F."/>
            <person name="Phillips J."/>
            <person name="Ranjan P."/>
            <person name="Rokshar D.S."/>
            <person name="Rothfels C.J."/>
            <person name="Schneider L."/>
            <person name="Shu S."/>
            <person name="Stevenson D.W."/>
            <person name="Thummler F."/>
            <person name="Tillich M."/>
            <person name="Villarreal Aguilar J.C."/>
            <person name="Widiez T."/>
            <person name="Wong G.K."/>
            <person name="Wymore A."/>
            <person name="Zhang Y."/>
            <person name="Zimmer A.D."/>
            <person name="Quatrano R.S."/>
            <person name="Mayer K.F.X."/>
            <person name="Goodstein D."/>
            <person name="Casacuberta J.M."/>
            <person name="Vandepoele K."/>
            <person name="Reski R."/>
            <person name="Cuming A.C."/>
            <person name="Tuskan G.A."/>
            <person name="Maumus F."/>
            <person name="Salse J."/>
            <person name="Schmutz J."/>
            <person name="Rensing S.A."/>
        </authorList>
    </citation>
    <scope>NUCLEOTIDE SEQUENCE [LARGE SCALE GENOMIC DNA]</scope>
    <source>
        <strain evidence="6 7">cv. Gransden 2004</strain>
    </source>
</reference>
<name>A0A2K1JMW2_PHYPA</name>
<organism evidence="5">
    <name type="scientific">Physcomitrium patens</name>
    <name type="common">Spreading-leaved earth moss</name>
    <name type="synonym">Physcomitrella patens</name>
    <dbReference type="NCBI Taxonomy" id="3218"/>
    <lineage>
        <taxon>Eukaryota</taxon>
        <taxon>Viridiplantae</taxon>
        <taxon>Streptophyta</taxon>
        <taxon>Embryophyta</taxon>
        <taxon>Bryophyta</taxon>
        <taxon>Bryophytina</taxon>
        <taxon>Bryopsida</taxon>
        <taxon>Funariidae</taxon>
        <taxon>Funariales</taxon>
        <taxon>Funariaceae</taxon>
        <taxon>Physcomitrium</taxon>
    </lineage>
</organism>
<dbReference type="SMART" id="SM00640">
    <property type="entry name" value="Glyco_32"/>
    <property type="match status" value="1"/>
</dbReference>
<dbReference type="EMBL" id="ABEU02000013">
    <property type="protein sequence ID" value="PNR42887.1"/>
    <property type="molecule type" value="Genomic_DNA"/>
</dbReference>
<keyword evidence="7" id="KW-1185">Reference proteome</keyword>
<dbReference type="InterPro" id="IPR013148">
    <property type="entry name" value="Glyco_hydro_32_N"/>
</dbReference>
<dbReference type="InterPro" id="IPR023296">
    <property type="entry name" value="Glyco_hydro_beta-prop_sf"/>
</dbReference>
<evidence type="ECO:0000256" key="3">
    <source>
        <dbReference type="ARBA" id="ARBA00023295"/>
    </source>
</evidence>
<dbReference type="InParanoid" id="A0A2K1JMW2"/>
<reference evidence="6" key="3">
    <citation type="submission" date="2020-12" db="UniProtKB">
        <authorList>
            <consortium name="EnsemblPlants"/>
        </authorList>
    </citation>
    <scope>IDENTIFICATION</scope>
</reference>
<evidence type="ECO:0000313" key="6">
    <source>
        <dbReference type="EnsemblPlants" id="Pp3c13_22290V3.1"/>
    </source>
</evidence>
<sequence>MLYLLYQHQIGRFTGRQPRLATIKYREANYNKKDLSSVYPSKVQARGDPEDPSDPLPRKWVKAPYNPIAPIPLGYNSSQFRDPTEAWRLFDGVWGLLVGANAGEGGLIGTALLYKSMDFQTWSFSNRLHEDPTTGMWECPDLFPVRIKGRKDLNTSAVGKGVLHVLKVSLELKTKHDYYSVGNYLAEANTYKPLIVEINTSIELSRCRSKCESAFMT</sequence>
<keyword evidence="2" id="KW-0378">Hydrolase</keyword>
<dbReference type="Gene3D" id="2.115.10.20">
    <property type="entry name" value="Glycosyl hydrolase domain, family 43"/>
    <property type="match status" value="1"/>
</dbReference>
<dbReference type="GO" id="GO:0005975">
    <property type="term" value="P:carbohydrate metabolic process"/>
    <property type="evidence" value="ECO:0007669"/>
    <property type="project" value="InterPro"/>
</dbReference>
<proteinExistence type="inferred from homology"/>
<protein>
    <recommendedName>
        <fullName evidence="4">Glycosyl hydrolase family 32 N-terminal domain-containing protein</fullName>
    </recommendedName>
</protein>
<dbReference type="PANTHER" id="PTHR31953">
    <property type="entry name" value="BETA-FRUCTOFURANOSIDASE, INSOLUBLE ISOENZYME CWINV1-RELATED"/>
    <property type="match status" value="1"/>
</dbReference>
<evidence type="ECO:0000313" key="5">
    <source>
        <dbReference type="EMBL" id="PNR42887.1"/>
    </source>
</evidence>
<dbReference type="Proteomes" id="UP000006727">
    <property type="component" value="Chromosome 13"/>
</dbReference>
<dbReference type="Gramene" id="Pp3c13_22290V3.1">
    <property type="protein sequence ID" value="Pp3c13_22290V3.1"/>
    <property type="gene ID" value="Pp3c13_22290"/>
</dbReference>
<dbReference type="InterPro" id="IPR050551">
    <property type="entry name" value="Fructan_Metab_Enzymes"/>
</dbReference>
<dbReference type="AlphaFoldDB" id="A0A2K1JMW2"/>
<dbReference type="STRING" id="3218.A0A2K1JMW2"/>
<dbReference type="SUPFAM" id="SSF75005">
    <property type="entry name" value="Arabinanase/levansucrase/invertase"/>
    <property type="match status" value="1"/>
</dbReference>
<dbReference type="GO" id="GO:0004553">
    <property type="term" value="F:hydrolase activity, hydrolyzing O-glycosyl compounds"/>
    <property type="evidence" value="ECO:0007669"/>
    <property type="project" value="InterPro"/>
</dbReference>
<dbReference type="PaxDb" id="3218-PP1S37_120V6.1"/>
<evidence type="ECO:0000256" key="1">
    <source>
        <dbReference type="ARBA" id="ARBA00009902"/>
    </source>
</evidence>
<dbReference type="InterPro" id="IPR001362">
    <property type="entry name" value="Glyco_hydro_32"/>
</dbReference>
<keyword evidence="3" id="KW-0326">Glycosidase</keyword>
<dbReference type="Pfam" id="PF00251">
    <property type="entry name" value="Glyco_hydro_32N"/>
    <property type="match status" value="1"/>
</dbReference>
<evidence type="ECO:0000313" key="7">
    <source>
        <dbReference type="Proteomes" id="UP000006727"/>
    </source>
</evidence>
<evidence type="ECO:0000259" key="4">
    <source>
        <dbReference type="Pfam" id="PF00251"/>
    </source>
</evidence>
<accession>A0A2K1JMW2</accession>
<evidence type="ECO:0000256" key="2">
    <source>
        <dbReference type="ARBA" id="ARBA00022801"/>
    </source>
</evidence>
<dbReference type="EnsemblPlants" id="Pp3c13_22290V3.1">
    <property type="protein sequence ID" value="Pp3c13_22290V3.1"/>
    <property type="gene ID" value="Pp3c13_22290"/>
</dbReference>
<feature type="domain" description="Glycosyl hydrolase family 32 N-terminal" evidence="4">
    <location>
        <begin position="42"/>
        <end position="193"/>
    </location>
</feature>